<dbReference type="GO" id="GO:0003677">
    <property type="term" value="F:DNA binding"/>
    <property type="evidence" value="ECO:0007669"/>
    <property type="project" value="UniProtKB-KW"/>
</dbReference>
<dbReference type="GO" id="GO:0045892">
    <property type="term" value="P:negative regulation of DNA-templated transcription"/>
    <property type="evidence" value="ECO:0007669"/>
    <property type="project" value="TreeGrafter"/>
</dbReference>
<evidence type="ECO:0000256" key="1">
    <source>
        <dbReference type="ARBA" id="ARBA00023015"/>
    </source>
</evidence>
<sequence length="259" mass="28894">MGMQDQQKPTVHMPTQRVISLLEALADTEHGLTLTQLAQCIGSSKGTISPILETLQQHDFVRRDKLSGRYELGRGLYLFSEGFRTQDPLMAQAQACMRQVVDACAEICQLGILSHTEVLYIAKVDSREPIQIISRVGSRMPARKTALGKALLSQCKREEVVALFAGELCTEPFDMDAFLEELQKVRQGAIARDIGEINPQLHCYAVPVTFAGRVDCAMSVSLPAFRDTPEKHQQVESELRKAVAKLEQFMDETHECFCP</sequence>
<evidence type="ECO:0000256" key="3">
    <source>
        <dbReference type="ARBA" id="ARBA00023163"/>
    </source>
</evidence>
<dbReference type="PROSITE" id="PS51078">
    <property type="entry name" value="ICLR_ED"/>
    <property type="match status" value="1"/>
</dbReference>
<dbReference type="InterPro" id="IPR029016">
    <property type="entry name" value="GAF-like_dom_sf"/>
</dbReference>
<dbReference type="PANTHER" id="PTHR30136">
    <property type="entry name" value="HELIX-TURN-HELIX TRANSCRIPTIONAL REGULATOR, ICLR FAMILY"/>
    <property type="match status" value="1"/>
</dbReference>
<dbReference type="Gene3D" id="1.10.10.10">
    <property type="entry name" value="Winged helix-like DNA-binding domain superfamily/Winged helix DNA-binding domain"/>
    <property type="match status" value="1"/>
</dbReference>
<organism evidence="6">
    <name type="scientific">bioreactor metagenome</name>
    <dbReference type="NCBI Taxonomy" id="1076179"/>
    <lineage>
        <taxon>unclassified sequences</taxon>
        <taxon>metagenomes</taxon>
        <taxon>ecological metagenomes</taxon>
    </lineage>
</organism>
<accession>A0A644UN68</accession>
<name>A0A644UN68_9ZZZZ</name>
<evidence type="ECO:0000259" key="5">
    <source>
        <dbReference type="PROSITE" id="PS51078"/>
    </source>
</evidence>
<dbReference type="InterPro" id="IPR036390">
    <property type="entry name" value="WH_DNA-bd_sf"/>
</dbReference>
<dbReference type="SUPFAM" id="SSF46785">
    <property type="entry name" value="Winged helix' DNA-binding domain"/>
    <property type="match status" value="1"/>
</dbReference>
<dbReference type="InterPro" id="IPR014757">
    <property type="entry name" value="Tscrpt_reg_IclR_C"/>
</dbReference>
<keyword evidence="2" id="KW-0238">DNA-binding</keyword>
<evidence type="ECO:0000313" key="6">
    <source>
        <dbReference type="EMBL" id="MPL80430.1"/>
    </source>
</evidence>
<dbReference type="EMBL" id="VSSQ01000137">
    <property type="protein sequence ID" value="MPL80430.1"/>
    <property type="molecule type" value="Genomic_DNA"/>
</dbReference>
<dbReference type="PANTHER" id="PTHR30136:SF24">
    <property type="entry name" value="HTH-TYPE TRANSCRIPTIONAL REPRESSOR ALLR"/>
    <property type="match status" value="1"/>
</dbReference>
<dbReference type="AlphaFoldDB" id="A0A644UN68"/>
<feature type="domain" description="IclR-ED" evidence="5">
    <location>
        <begin position="75"/>
        <end position="252"/>
    </location>
</feature>
<evidence type="ECO:0000256" key="2">
    <source>
        <dbReference type="ARBA" id="ARBA00023125"/>
    </source>
</evidence>
<gene>
    <name evidence="6" type="primary">kdgR_6</name>
    <name evidence="6" type="ORF">SDC9_26330</name>
</gene>
<keyword evidence="1" id="KW-0805">Transcription regulation</keyword>
<evidence type="ECO:0000259" key="4">
    <source>
        <dbReference type="PROSITE" id="PS51077"/>
    </source>
</evidence>
<feature type="domain" description="HTH iclR-type" evidence="4">
    <location>
        <begin position="12"/>
        <end position="74"/>
    </location>
</feature>
<comment type="caution">
    <text evidence="6">The sequence shown here is derived from an EMBL/GenBank/DDBJ whole genome shotgun (WGS) entry which is preliminary data.</text>
</comment>
<dbReference type="PROSITE" id="PS51077">
    <property type="entry name" value="HTH_ICLR"/>
    <property type="match status" value="1"/>
</dbReference>
<dbReference type="InterPro" id="IPR005471">
    <property type="entry name" value="Tscrpt_reg_IclR_N"/>
</dbReference>
<dbReference type="InterPro" id="IPR036388">
    <property type="entry name" value="WH-like_DNA-bd_sf"/>
</dbReference>
<dbReference type="Pfam" id="PF09339">
    <property type="entry name" value="HTH_IclR"/>
    <property type="match status" value="1"/>
</dbReference>
<dbReference type="Pfam" id="PF01614">
    <property type="entry name" value="IclR_C"/>
    <property type="match status" value="1"/>
</dbReference>
<dbReference type="GO" id="GO:0003700">
    <property type="term" value="F:DNA-binding transcription factor activity"/>
    <property type="evidence" value="ECO:0007669"/>
    <property type="project" value="TreeGrafter"/>
</dbReference>
<protein>
    <submittedName>
        <fullName evidence="6">Transcriptional regulator KdgR</fullName>
    </submittedName>
</protein>
<reference evidence="6" key="1">
    <citation type="submission" date="2019-08" db="EMBL/GenBank/DDBJ databases">
        <authorList>
            <person name="Kucharzyk K."/>
            <person name="Murdoch R.W."/>
            <person name="Higgins S."/>
            <person name="Loffler F."/>
        </authorList>
    </citation>
    <scope>NUCLEOTIDE SEQUENCE</scope>
</reference>
<dbReference type="SUPFAM" id="SSF55781">
    <property type="entry name" value="GAF domain-like"/>
    <property type="match status" value="1"/>
</dbReference>
<dbReference type="SMART" id="SM00346">
    <property type="entry name" value="HTH_ICLR"/>
    <property type="match status" value="1"/>
</dbReference>
<dbReference type="Gene3D" id="3.30.450.40">
    <property type="match status" value="1"/>
</dbReference>
<keyword evidence="3" id="KW-0804">Transcription</keyword>
<dbReference type="InterPro" id="IPR050707">
    <property type="entry name" value="HTH_MetabolicPath_Reg"/>
</dbReference>
<proteinExistence type="predicted"/>